<evidence type="ECO:0000313" key="1">
    <source>
        <dbReference type="EMBL" id="EGG17831.1"/>
    </source>
</evidence>
<dbReference type="PANTHER" id="PTHR32046">
    <property type="entry name" value="G DOMAIN-CONTAINING PROTEIN"/>
    <property type="match status" value="1"/>
</dbReference>
<dbReference type="KEGG" id="dfa:DFA_08832"/>
<proteinExistence type="predicted"/>
<dbReference type="STRING" id="1054147.F4Q4I2"/>
<dbReference type="SUPFAM" id="SSF52540">
    <property type="entry name" value="P-loop containing nucleoside triphosphate hydrolases"/>
    <property type="match status" value="1"/>
</dbReference>
<reference evidence="2" key="1">
    <citation type="journal article" date="2011" name="Genome Res.">
        <title>Phylogeny-wide analysis of social amoeba genomes highlights ancient origins for complex intercellular communication.</title>
        <authorList>
            <person name="Heidel A.J."/>
            <person name="Lawal H.M."/>
            <person name="Felder M."/>
            <person name="Schilde C."/>
            <person name="Helps N.R."/>
            <person name="Tunggal B."/>
            <person name="Rivero F."/>
            <person name="John U."/>
            <person name="Schleicher M."/>
            <person name="Eichinger L."/>
            <person name="Platzer M."/>
            <person name="Noegel A.A."/>
            <person name="Schaap P."/>
            <person name="Gloeckner G."/>
        </authorList>
    </citation>
    <scope>NUCLEOTIDE SEQUENCE [LARGE SCALE GENOMIC DNA]</scope>
    <source>
        <strain evidence="2">SH3</strain>
    </source>
</reference>
<dbReference type="Gene3D" id="3.40.50.300">
    <property type="entry name" value="P-loop containing nucleotide triphosphate hydrolases"/>
    <property type="match status" value="1"/>
</dbReference>
<dbReference type="InterPro" id="IPR027417">
    <property type="entry name" value="P-loop_NTPase"/>
</dbReference>
<organism evidence="1 2">
    <name type="scientific">Cavenderia fasciculata</name>
    <name type="common">Slime mold</name>
    <name type="synonym">Dictyostelium fasciculatum</name>
    <dbReference type="NCBI Taxonomy" id="261658"/>
    <lineage>
        <taxon>Eukaryota</taxon>
        <taxon>Amoebozoa</taxon>
        <taxon>Evosea</taxon>
        <taxon>Eumycetozoa</taxon>
        <taxon>Dictyostelia</taxon>
        <taxon>Acytosteliales</taxon>
        <taxon>Cavenderiaceae</taxon>
        <taxon>Cavenderia</taxon>
    </lineage>
</organism>
<dbReference type="RefSeq" id="XP_004356315.1">
    <property type="nucleotide sequence ID" value="XM_004356262.1"/>
</dbReference>
<keyword evidence="2" id="KW-1185">Reference proteome</keyword>
<dbReference type="OMA" id="FRCELND"/>
<evidence type="ECO:0008006" key="3">
    <source>
        <dbReference type="Google" id="ProtNLM"/>
    </source>
</evidence>
<protein>
    <recommendedName>
        <fullName evidence="3">G domain-containing protein</fullName>
    </recommendedName>
</protein>
<dbReference type="PANTHER" id="PTHR32046:SF12">
    <property type="entry name" value="AIG1-TYPE G DOMAIN-CONTAINING PROTEIN"/>
    <property type="match status" value="1"/>
</dbReference>
<gene>
    <name evidence="1" type="ORF">DFA_08832</name>
</gene>
<accession>F4Q4I2</accession>
<dbReference type="Proteomes" id="UP000007797">
    <property type="component" value="Unassembled WGS sequence"/>
</dbReference>
<evidence type="ECO:0000313" key="2">
    <source>
        <dbReference type="Proteomes" id="UP000007797"/>
    </source>
</evidence>
<dbReference type="GeneID" id="14869557"/>
<name>F4Q4I2_CACFS</name>
<dbReference type="AlphaFoldDB" id="F4Q4I2"/>
<sequence length="230" mass="25483">MSTWAGTSIVRVTSKSTFINTLTNYFKNGSFPDKIKVSIETKYLKSTEGLGRKGHRVRPMNGGVNYEFIDSPGLSDTRGGQQDEINMTKILDAVSNPPSLCAIIIISGKDSRNVLTLRNAVTRLQGSIPDVVLQNLVIVFTKCRADNRNFDQKSLGNLQTKSIFYMENSAFSTDPANWTKGATTFLKPEFNQSMHTVEKLLGNIQKKAGVATQAFADMKSMRFKIKQTVS</sequence>
<dbReference type="EMBL" id="GL883021">
    <property type="protein sequence ID" value="EGG17831.1"/>
    <property type="molecule type" value="Genomic_DNA"/>
</dbReference>
<dbReference type="OrthoDB" id="2386367at2759"/>